<protein>
    <submittedName>
        <fullName evidence="1">Uncharacterized protein</fullName>
    </submittedName>
</protein>
<sequence length="138" mass="15121">MRVAVNPGDDVESSKREITTAATSFDNNEESLITQRHVHHGRPVRVDVLVSVREPNAVKRVTFLLKDNGTIIKEFLGKTAVTAGTDLGEPNYFFVVFTPANGIHTYELTAANASDTNGCSADDREITVMEFPLNTIIT</sequence>
<proteinExistence type="predicted"/>
<comment type="caution">
    <text evidence="1">The sequence shown here is derived from an EMBL/GenBank/DDBJ whole genome shotgun (WGS) entry which is preliminary data.</text>
</comment>
<organism evidence="1">
    <name type="scientific">marine sediment metagenome</name>
    <dbReference type="NCBI Taxonomy" id="412755"/>
    <lineage>
        <taxon>unclassified sequences</taxon>
        <taxon>metagenomes</taxon>
        <taxon>ecological metagenomes</taxon>
    </lineage>
</organism>
<name>A0A0F9MPW3_9ZZZZ</name>
<dbReference type="EMBL" id="LAZR01009678">
    <property type="protein sequence ID" value="KKM71217.1"/>
    <property type="molecule type" value="Genomic_DNA"/>
</dbReference>
<evidence type="ECO:0000313" key="1">
    <source>
        <dbReference type="EMBL" id="KKM71217.1"/>
    </source>
</evidence>
<dbReference type="AlphaFoldDB" id="A0A0F9MPW3"/>
<accession>A0A0F9MPW3</accession>
<gene>
    <name evidence="1" type="ORF">LCGC14_1432870</name>
</gene>
<reference evidence="1" key="1">
    <citation type="journal article" date="2015" name="Nature">
        <title>Complex archaea that bridge the gap between prokaryotes and eukaryotes.</title>
        <authorList>
            <person name="Spang A."/>
            <person name="Saw J.H."/>
            <person name="Jorgensen S.L."/>
            <person name="Zaremba-Niedzwiedzka K."/>
            <person name="Martijn J."/>
            <person name="Lind A.E."/>
            <person name="van Eijk R."/>
            <person name="Schleper C."/>
            <person name="Guy L."/>
            <person name="Ettema T.J."/>
        </authorList>
    </citation>
    <scope>NUCLEOTIDE SEQUENCE</scope>
</reference>